<evidence type="ECO:0000313" key="2">
    <source>
        <dbReference type="EMBL" id="NVD43855.1"/>
    </source>
</evidence>
<name>A0A850H433_9SPHN</name>
<reference evidence="2 3" key="1">
    <citation type="submission" date="2020-06" db="EMBL/GenBank/DDBJ databases">
        <title>Altererythrobacter sp. HHU K3-1.</title>
        <authorList>
            <person name="Zhang D."/>
            <person name="Xue H."/>
        </authorList>
    </citation>
    <scope>NUCLEOTIDE SEQUENCE [LARGE SCALE GENOMIC DNA]</scope>
    <source>
        <strain evidence="2 3">HHU K3-1</strain>
    </source>
</reference>
<dbReference type="RefSeq" id="WP_176266151.1">
    <property type="nucleotide sequence ID" value="NZ_JABWGV010000001.1"/>
</dbReference>
<proteinExistence type="predicted"/>
<dbReference type="PIRSF" id="PIRSF032131">
    <property type="entry name" value="UCP032131"/>
    <property type="match status" value="1"/>
</dbReference>
<evidence type="ECO:0000313" key="3">
    <source>
        <dbReference type="Proteomes" id="UP000561438"/>
    </source>
</evidence>
<organism evidence="2 3">
    <name type="scientific">Qipengyuania atrilutea</name>
    <dbReference type="NCBI Taxonomy" id="2744473"/>
    <lineage>
        <taxon>Bacteria</taxon>
        <taxon>Pseudomonadati</taxon>
        <taxon>Pseudomonadota</taxon>
        <taxon>Alphaproteobacteria</taxon>
        <taxon>Sphingomonadales</taxon>
        <taxon>Erythrobacteraceae</taxon>
        <taxon>Qipengyuania</taxon>
    </lineage>
</organism>
<dbReference type="InterPro" id="IPR009562">
    <property type="entry name" value="DUF1178"/>
</dbReference>
<protein>
    <submittedName>
        <fullName evidence="2">DUF1178 family protein</fullName>
    </submittedName>
</protein>
<keyword evidence="3" id="KW-1185">Reference proteome</keyword>
<dbReference type="EMBL" id="JABWGV010000001">
    <property type="protein sequence ID" value="NVD43855.1"/>
    <property type="molecule type" value="Genomic_DNA"/>
</dbReference>
<dbReference type="Pfam" id="PF06676">
    <property type="entry name" value="DUF1178"/>
    <property type="match status" value="1"/>
</dbReference>
<dbReference type="Proteomes" id="UP000561438">
    <property type="component" value="Unassembled WGS sequence"/>
</dbReference>
<feature type="region of interest" description="Disordered" evidence="1">
    <location>
        <begin position="43"/>
        <end position="84"/>
    </location>
</feature>
<dbReference type="AlphaFoldDB" id="A0A850H433"/>
<gene>
    <name evidence="2" type="ORF">HUV48_02340</name>
</gene>
<feature type="compositionally biased region" description="Basic and acidic residues" evidence="1">
    <location>
        <begin position="57"/>
        <end position="73"/>
    </location>
</feature>
<sequence>MIVFDLKCGAGHRFEAWFRSSTDYGDQLARGLVECPNCGSKQIGKAPVAPAVSPKGNRSERKLPARPETEEKLPATSAPMPDIPAELKPQFEKAVKALAKAQQAALKSSEWVGDKFAETSRRMHYGEAEEKPVHGKATAKEARDLLEEGITVTPIIVPFVPPDEVN</sequence>
<comment type="caution">
    <text evidence="2">The sequence shown here is derived from an EMBL/GenBank/DDBJ whole genome shotgun (WGS) entry which is preliminary data.</text>
</comment>
<accession>A0A850H433</accession>
<evidence type="ECO:0000256" key="1">
    <source>
        <dbReference type="SAM" id="MobiDB-lite"/>
    </source>
</evidence>